<dbReference type="Proteomes" id="UP000285146">
    <property type="component" value="Unassembled WGS sequence"/>
</dbReference>
<evidence type="ECO:0000313" key="2">
    <source>
        <dbReference type="Proteomes" id="UP000285146"/>
    </source>
</evidence>
<comment type="caution">
    <text evidence="1">The sequence shown here is derived from an EMBL/GenBank/DDBJ whole genome shotgun (WGS) entry which is preliminary data.</text>
</comment>
<protein>
    <submittedName>
        <fullName evidence="1">Uncharacterized protein</fullName>
    </submittedName>
</protein>
<organism evidence="1 2">
    <name type="scientific">Cytospora leucostoma</name>
    <dbReference type="NCBI Taxonomy" id="1230097"/>
    <lineage>
        <taxon>Eukaryota</taxon>
        <taxon>Fungi</taxon>
        <taxon>Dikarya</taxon>
        <taxon>Ascomycota</taxon>
        <taxon>Pezizomycotina</taxon>
        <taxon>Sordariomycetes</taxon>
        <taxon>Sordariomycetidae</taxon>
        <taxon>Diaporthales</taxon>
        <taxon>Cytosporaceae</taxon>
        <taxon>Cytospora</taxon>
    </lineage>
</organism>
<dbReference type="AlphaFoldDB" id="A0A423XHJ2"/>
<evidence type="ECO:0000313" key="1">
    <source>
        <dbReference type="EMBL" id="ROW15541.1"/>
    </source>
</evidence>
<accession>A0A423XHJ2</accession>
<proteinExistence type="predicted"/>
<reference evidence="1 2" key="1">
    <citation type="submission" date="2015-09" db="EMBL/GenBank/DDBJ databases">
        <title>Host preference determinants of Valsa canker pathogens revealed by comparative genomics.</title>
        <authorList>
            <person name="Yin Z."/>
            <person name="Huang L."/>
        </authorList>
    </citation>
    <scope>NUCLEOTIDE SEQUENCE [LARGE SCALE GENOMIC DNA]</scope>
    <source>
        <strain evidence="1 2">SXYLt</strain>
    </source>
</reference>
<gene>
    <name evidence="1" type="ORF">VPNG_02337</name>
</gene>
<sequence length="66" mass="6982">MVPKSAEKEIEGKFPSCQLVAVPCMEEQCIQLSTAGSGSVAQSPAPIQLGWKRAYERRASASASGK</sequence>
<dbReference type="EMBL" id="LKEB01000009">
    <property type="protein sequence ID" value="ROW15541.1"/>
    <property type="molecule type" value="Genomic_DNA"/>
</dbReference>
<dbReference type="InParanoid" id="A0A423XHJ2"/>
<name>A0A423XHJ2_9PEZI</name>
<keyword evidence="2" id="KW-1185">Reference proteome</keyword>